<dbReference type="InParanoid" id="A0A067N2T0"/>
<sequence length="136" mass="14921">MSSEHAVTNLGSISTGRDESIECSNSQVAENWVVRSLASELPPVAFGRREWALLQLGGLSFLVACCLLGPRLRSSLDIIWPERRLLKGQFWPIMPGPGSLCGRQSFIPLNARRDSPRQSTSMPALGAIFWSHTQSA</sequence>
<dbReference type="AlphaFoldDB" id="A0A067N2T0"/>
<evidence type="ECO:0000313" key="1">
    <source>
        <dbReference type="EMBL" id="KDQ21260.1"/>
    </source>
</evidence>
<dbReference type="EMBL" id="KL198016">
    <property type="protein sequence ID" value="KDQ21260.1"/>
    <property type="molecule type" value="Genomic_DNA"/>
</dbReference>
<organism evidence="1 2">
    <name type="scientific">Botryobasidium botryosum (strain FD-172 SS1)</name>
    <dbReference type="NCBI Taxonomy" id="930990"/>
    <lineage>
        <taxon>Eukaryota</taxon>
        <taxon>Fungi</taxon>
        <taxon>Dikarya</taxon>
        <taxon>Basidiomycota</taxon>
        <taxon>Agaricomycotina</taxon>
        <taxon>Agaricomycetes</taxon>
        <taxon>Cantharellales</taxon>
        <taxon>Botryobasidiaceae</taxon>
        <taxon>Botryobasidium</taxon>
    </lineage>
</organism>
<dbReference type="HOGENOM" id="CLU_1875091_0_0_1"/>
<protein>
    <submittedName>
        <fullName evidence="1">Uncharacterized protein</fullName>
    </submittedName>
</protein>
<keyword evidence="2" id="KW-1185">Reference proteome</keyword>
<gene>
    <name evidence="1" type="ORF">BOTBODRAFT_196914</name>
</gene>
<dbReference type="Proteomes" id="UP000027195">
    <property type="component" value="Unassembled WGS sequence"/>
</dbReference>
<reference evidence="2" key="1">
    <citation type="journal article" date="2014" name="Proc. Natl. Acad. Sci. U.S.A.">
        <title>Extensive sampling of basidiomycete genomes demonstrates inadequacy of the white-rot/brown-rot paradigm for wood decay fungi.</title>
        <authorList>
            <person name="Riley R."/>
            <person name="Salamov A.A."/>
            <person name="Brown D.W."/>
            <person name="Nagy L.G."/>
            <person name="Floudas D."/>
            <person name="Held B.W."/>
            <person name="Levasseur A."/>
            <person name="Lombard V."/>
            <person name="Morin E."/>
            <person name="Otillar R."/>
            <person name="Lindquist E.A."/>
            <person name="Sun H."/>
            <person name="LaButti K.M."/>
            <person name="Schmutz J."/>
            <person name="Jabbour D."/>
            <person name="Luo H."/>
            <person name="Baker S.E."/>
            <person name="Pisabarro A.G."/>
            <person name="Walton J.D."/>
            <person name="Blanchette R.A."/>
            <person name="Henrissat B."/>
            <person name="Martin F."/>
            <person name="Cullen D."/>
            <person name="Hibbett D.S."/>
            <person name="Grigoriev I.V."/>
        </authorList>
    </citation>
    <scope>NUCLEOTIDE SEQUENCE [LARGE SCALE GENOMIC DNA]</scope>
    <source>
        <strain evidence="2">FD-172 SS1</strain>
    </source>
</reference>
<evidence type="ECO:0000313" key="2">
    <source>
        <dbReference type="Proteomes" id="UP000027195"/>
    </source>
</evidence>
<accession>A0A067N2T0</accession>
<name>A0A067N2T0_BOTB1</name>
<proteinExistence type="predicted"/>